<evidence type="ECO:0000256" key="6">
    <source>
        <dbReference type="ARBA" id="ARBA00022525"/>
    </source>
</evidence>
<evidence type="ECO:0000256" key="4">
    <source>
        <dbReference type="ARBA" id="ARBA00006463"/>
    </source>
</evidence>
<feature type="compositionally biased region" description="Polar residues" evidence="14">
    <location>
        <begin position="59"/>
        <end position="78"/>
    </location>
</feature>
<reference evidence="15 16" key="1">
    <citation type="submission" date="2018-08" db="EMBL/GenBank/DDBJ databases">
        <title>Recombination of ecologically and evolutionarily significant loci maintains genetic cohesion in the Pseudomonas syringae species complex.</title>
        <authorList>
            <person name="Dillon M."/>
            <person name="Thakur S."/>
            <person name="Almeida R.N.D."/>
            <person name="Weir B.S."/>
            <person name="Guttman D.S."/>
        </authorList>
    </citation>
    <scope>NUCLEOTIDE SEQUENCE [LARGE SCALE GENOMIC DNA]</scope>
    <source>
        <strain evidence="15 16">1089_5</strain>
    </source>
</reference>
<comment type="caution">
    <text evidence="15">The sequence shown here is derived from an EMBL/GenBank/DDBJ whole genome shotgun (WGS) entry which is preliminary data.</text>
</comment>
<dbReference type="InterPro" id="IPR011050">
    <property type="entry name" value="Pectin_lyase_fold/virulence"/>
</dbReference>
<dbReference type="GO" id="GO:0030570">
    <property type="term" value="F:pectate lyase activity"/>
    <property type="evidence" value="ECO:0007669"/>
    <property type="project" value="UniProtKB-EC"/>
</dbReference>
<feature type="region of interest" description="Disordered" evidence="14">
    <location>
        <begin position="1"/>
        <end position="78"/>
    </location>
</feature>
<evidence type="ECO:0000313" key="16">
    <source>
        <dbReference type="Proteomes" id="UP000278062"/>
    </source>
</evidence>
<dbReference type="Proteomes" id="UP000278062">
    <property type="component" value="Unassembled WGS sequence"/>
</dbReference>
<comment type="subcellular location">
    <subcellularLocation>
        <location evidence="3">Secreted</location>
    </subcellularLocation>
</comment>
<dbReference type="Gene3D" id="2.160.20.10">
    <property type="entry name" value="Single-stranded right-handed beta-helix, Pectin lyase-like"/>
    <property type="match status" value="1"/>
</dbReference>
<comment type="similarity">
    <text evidence="4">Belongs to the polysaccharide lyase 3 family.</text>
</comment>
<evidence type="ECO:0000256" key="7">
    <source>
        <dbReference type="ARBA" id="ARBA00022729"/>
    </source>
</evidence>
<gene>
    <name evidence="15" type="ORF">ALQ49_04746</name>
</gene>
<dbReference type="InterPro" id="IPR004898">
    <property type="entry name" value="Pectate_lyase_PlyH/PlyE-like"/>
</dbReference>
<evidence type="ECO:0000256" key="1">
    <source>
        <dbReference type="ARBA" id="ARBA00000695"/>
    </source>
</evidence>
<keyword evidence="9" id="KW-0456">Lyase</keyword>
<dbReference type="PANTHER" id="PTHR33407">
    <property type="entry name" value="PECTATE LYASE F-RELATED"/>
    <property type="match status" value="1"/>
</dbReference>
<dbReference type="SUPFAM" id="SSF51126">
    <property type="entry name" value="Pectin lyase-like"/>
    <property type="match status" value="1"/>
</dbReference>
<keyword evidence="7" id="KW-0732">Signal</keyword>
<name>A0A3M3MJY4_9PSED</name>
<evidence type="ECO:0000256" key="14">
    <source>
        <dbReference type="SAM" id="MobiDB-lite"/>
    </source>
</evidence>
<evidence type="ECO:0000256" key="3">
    <source>
        <dbReference type="ARBA" id="ARBA00004613"/>
    </source>
</evidence>
<proteinExistence type="inferred from homology"/>
<feature type="compositionally biased region" description="Polar residues" evidence="14">
    <location>
        <begin position="183"/>
        <end position="210"/>
    </location>
</feature>
<feature type="compositionally biased region" description="Polar residues" evidence="14">
    <location>
        <begin position="99"/>
        <end position="118"/>
    </location>
</feature>
<evidence type="ECO:0000256" key="2">
    <source>
        <dbReference type="ARBA" id="ARBA00001913"/>
    </source>
</evidence>
<dbReference type="RefSeq" id="WP_074842453.1">
    <property type="nucleotide sequence ID" value="NZ_RBPC01000172.1"/>
</dbReference>
<feature type="compositionally biased region" description="Gly residues" evidence="14">
    <location>
        <begin position="128"/>
        <end position="180"/>
    </location>
</feature>
<keyword evidence="8" id="KW-0106">Calcium</keyword>
<evidence type="ECO:0000256" key="13">
    <source>
        <dbReference type="ARBA" id="ARBA00083805"/>
    </source>
</evidence>
<feature type="region of interest" description="Disordered" evidence="14">
    <location>
        <begin position="99"/>
        <end position="210"/>
    </location>
</feature>
<comment type="catalytic activity">
    <reaction evidence="10">
        <text>Eliminative cleavage of (1-&gt;4)-alpha-D-galacturonan methyl ester to give oligosaccharides with 4-deoxy-6-O-methyl-alpha-D-galact-4-enuronosyl groups at their non-reducing ends.</text>
        <dbReference type="EC" id="4.2.2.10"/>
    </reaction>
</comment>
<dbReference type="FunFam" id="2.160.20.10:FF:000044">
    <property type="entry name" value="Pectate lyase E"/>
    <property type="match status" value="1"/>
</dbReference>
<comment type="catalytic activity">
    <reaction evidence="1">
        <text>Eliminative cleavage of (1-&gt;4)-alpha-D-galacturonan to give oligosaccharides with 4-deoxy-alpha-D-galact-4-enuronosyl groups at their non-reducing ends.</text>
        <dbReference type="EC" id="4.2.2.2"/>
    </reaction>
</comment>
<dbReference type="EMBL" id="RBPL01000073">
    <property type="protein sequence ID" value="RMN95466.1"/>
    <property type="molecule type" value="Genomic_DNA"/>
</dbReference>
<feature type="compositionally biased region" description="Polar residues" evidence="14">
    <location>
        <begin position="8"/>
        <end position="40"/>
    </location>
</feature>
<dbReference type="GO" id="GO:0045490">
    <property type="term" value="P:pectin catabolic process"/>
    <property type="evidence" value="ECO:0007669"/>
    <property type="project" value="UniProtKB-ARBA"/>
</dbReference>
<dbReference type="InterPro" id="IPR012334">
    <property type="entry name" value="Pectin_lyas_fold"/>
</dbReference>
<dbReference type="EC" id="4.2.2.10" evidence="11"/>
<dbReference type="AlphaFoldDB" id="A0A3M3MJY4"/>
<protein>
    <recommendedName>
        <fullName evidence="12">Pectate lyase A</fullName>
        <ecNumber evidence="11">4.2.2.10</ecNumber>
        <ecNumber evidence="5">4.2.2.2</ecNumber>
    </recommendedName>
    <alternativeName>
        <fullName evidence="13">Pectin lyase</fullName>
    </alternativeName>
</protein>
<evidence type="ECO:0000313" key="15">
    <source>
        <dbReference type="EMBL" id="RMN95466.1"/>
    </source>
</evidence>
<dbReference type="EC" id="4.2.2.2" evidence="5"/>
<evidence type="ECO:0000256" key="9">
    <source>
        <dbReference type="ARBA" id="ARBA00023239"/>
    </source>
</evidence>
<dbReference type="GO" id="GO:0005576">
    <property type="term" value="C:extracellular region"/>
    <property type="evidence" value="ECO:0007669"/>
    <property type="project" value="UniProtKB-SubCell"/>
</dbReference>
<comment type="cofactor">
    <cofactor evidence="2">
        <name>Ca(2+)</name>
        <dbReference type="ChEBI" id="CHEBI:29108"/>
    </cofactor>
</comment>
<evidence type="ECO:0000256" key="12">
    <source>
        <dbReference type="ARBA" id="ARBA00073266"/>
    </source>
</evidence>
<evidence type="ECO:0000256" key="8">
    <source>
        <dbReference type="ARBA" id="ARBA00022837"/>
    </source>
</evidence>
<accession>A0A3M3MJY4</accession>
<evidence type="ECO:0000256" key="10">
    <source>
        <dbReference type="ARBA" id="ARBA00036818"/>
    </source>
</evidence>
<evidence type="ECO:0000256" key="11">
    <source>
        <dbReference type="ARBA" id="ARBA00039082"/>
    </source>
</evidence>
<organism evidence="15 16">
    <name type="scientific">Pseudomonas syringae pv. apii</name>
    <dbReference type="NCBI Taxonomy" id="81036"/>
    <lineage>
        <taxon>Bacteria</taxon>
        <taxon>Pseudomonadati</taxon>
        <taxon>Pseudomonadota</taxon>
        <taxon>Gammaproteobacteria</taxon>
        <taxon>Pseudomonadales</taxon>
        <taxon>Pseudomonadaceae</taxon>
        <taxon>Pseudomonas</taxon>
    </lineage>
</organism>
<dbReference type="GO" id="GO:0047490">
    <property type="term" value="F:pectin lyase activity"/>
    <property type="evidence" value="ECO:0007669"/>
    <property type="project" value="UniProtKB-EC"/>
</dbReference>
<evidence type="ECO:0000256" key="5">
    <source>
        <dbReference type="ARBA" id="ARBA00012272"/>
    </source>
</evidence>
<dbReference type="PANTHER" id="PTHR33407:SF9">
    <property type="entry name" value="PECTATE LYASE F-RELATED"/>
    <property type="match status" value="1"/>
</dbReference>
<sequence length="414" mass="42082">MSIGITPRPQQTTTPLDFSALSGKSPQPNTFGEQNTQQAIDPSALLFGSDTQKDVNFGTPDSTVQNPQDASKPNDSQSNIAKLISALIMSLLQMLTNSNKKQDANQEQPDSQAPFQNNGGLGTPSADSGGGGTPDATGGGGGGDTPSATGGGGSGSGGTPTATGGGSGGTPTATGGGEGGVTPQITPQLANPNRTSGTGSVSDTAGSTEQAGKINVVKDTIKVGAGEVFDGHGATFTADKSMGNGDQGENQKPMFELAEGATLKNVNLGENEVDGIHVKAKNAQEVTIDNVHAQNVGEDLITVKGEGGAAVTNLNIKNSSAKGADDKVVQLNANTHLKVDNFKADDFGTMVRTNGGKQFDDMSIELNGIEANHGKFALVKSDSDDLKLATGNIAMTDVKHAYDKTQASTQHTEL</sequence>
<dbReference type="Pfam" id="PF03211">
    <property type="entry name" value="Pectate_lyase"/>
    <property type="match status" value="1"/>
</dbReference>
<keyword evidence="6" id="KW-0964">Secreted</keyword>